<dbReference type="RefSeq" id="WP_136476176.1">
    <property type="nucleotide sequence ID" value="NZ_JAZDCU010000001.1"/>
</dbReference>
<protein>
    <submittedName>
        <fullName evidence="1">Uncharacterized protein</fullName>
    </submittedName>
</protein>
<evidence type="ECO:0000313" key="1">
    <source>
        <dbReference type="EMBL" id="MEE1864954.1"/>
    </source>
</evidence>
<organism evidence="1 2">
    <name type="scientific">Pseudomonas auratipiscis</name>
    <dbReference type="NCBI Taxonomy" id="3115853"/>
    <lineage>
        <taxon>Bacteria</taxon>
        <taxon>Pseudomonadati</taxon>
        <taxon>Pseudomonadota</taxon>
        <taxon>Gammaproteobacteria</taxon>
        <taxon>Pseudomonadales</taxon>
        <taxon>Pseudomonadaceae</taxon>
        <taxon>Pseudomonas</taxon>
    </lineage>
</organism>
<sequence length="163" mass="18676">MKRKAVLAVSVVVILCLLLLASVFLREWPVSKNLQYRMFTDVLPVQTYQGGYHSVENLETMVFAHGEFKYTSTWAVDGRMEYLHISGKVYPLWGDYGYMKVSARMATEGLVELLSHLNIPLALNRQLEFSEGSYSYVRLLKNSSSGMCFYHYDSNNVFCFGVK</sequence>
<gene>
    <name evidence="1" type="ORF">V0R53_00960</name>
</gene>
<accession>A0AB35WP24</accession>
<reference evidence="1 2" key="1">
    <citation type="submission" date="2024-01" db="EMBL/GenBank/DDBJ databases">
        <title>Unpublished Manusciprt.</title>
        <authorList>
            <person name="Duman M."/>
            <person name="Valdes E.G."/>
            <person name="Ajmi N."/>
            <person name="Altun S."/>
            <person name="Saticioglu I.B."/>
        </authorList>
    </citation>
    <scope>NUCLEOTIDE SEQUENCE [LARGE SCALE GENOMIC DNA]</scope>
    <source>
        <strain evidence="1 2">120P</strain>
    </source>
</reference>
<evidence type="ECO:0000313" key="2">
    <source>
        <dbReference type="Proteomes" id="UP001307839"/>
    </source>
</evidence>
<comment type="caution">
    <text evidence="1">The sequence shown here is derived from an EMBL/GenBank/DDBJ whole genome shotgun (WGS) entry which is preliminary data.</text>
</comment>
<proteinExistence type="predicted"/>
<dbReference type="Proteomes" id="UP001307839">
    <property type="component" value="Unassembled WGS sequence"/>
</dbReference>
<keyword evidence="2" id="KW-1185">Reference proteome</keyword>
<dbReference type="AlphaFoldDB" id="A0AB35WP24"/>
<name>A0AB35WP24_9PSED</name>
<dbReference type="EMBL" id="JAZDQP010000001">
    <property type="protein sequence ID" value="MEE1864954.1"/>
    <property type="molecule type" value="Genomic_DNA"/>
</dbReference>